<evidence type="ECO:0000313" key="5">
    <source>
        <dbReference type="Proteomes" id="UP000320799"/>
    </source>
</evidence>
<dbReference type="PANTHER" id="PTHR42646">
    <property type="entry name" value="FLAP ENDONUCLEASE XNI"/>
    <property type="match status" value="1"/>
</dbReference>
<dbReference type="GO" id="GO:0008409">
    <property type="term" value="F:5'-3' exonuclease activity"/>
    <property type="evidence" value="ECO:0007669"/>
    <property type="project" value="InterPro"/>
</dbReference>
<dbReference type="KEGG" id="vg:56136185"/>
<dbReference type="InterPro" id="IPR020045">
    <property type="entry name" value="DNA_polI_H3TH"/>
</dbReference>
<dbReference type="EMBL" id="MN094788">
    <property type="protein sequence ID" value="QDH83385.1"/>
    <property type="molecule type" value="Genomic_DNA"/>
</dbReference>
<dbReference type="GO" id="GO:0003677">
    <property type="term" value="F:DNA binding"/>
    <property type="evidence" value="ECO:0007669"/>
    <property type="project" value="InterPro"/>
</dbReference>
<dbReference type="GO" id="GO:0017108">
    <property type="term" value="F:5'-flap endonuclease activity"/>
    <property type="evidence" value="ECO:0007669"/>
    <property type="project" value="InterPro"/>
</dbReference>
<dbReference type="Proteomes" id="UP000320799">
    <property type="component" value="Segment"/>
</dbReference>
<reference evidence="4 5" key="1">
    <citation type="submission" date="2019-06" db="EMBL/GenBank/DDBJ databases">
        <authorList>
            <person name="Kincaid V.D."/>
            <person name="Fuller A."/>
            <person name="Hodges K."/>
            <person name="Bansal M."/>
            <person name="Essig J."/>
            <person name="Johnson A."/>
        </authorList>
    </citation>
    <scope>NUCLEOTIDE SEQUENCE [LARGE SCALE GENOMIC DNA]</scope>
</reference>
<dbReference type="InterPro" id="IPR020046">
    <property type="entry name" value="5-3_exonucl_a-hlix_arch_N"/>
</dbReference>
<dbReference type="InterPro" id="IPR036279">
    <property type="entry name" value="5-3_exonuclease_C_sf"/>
</dbReference>
<keyword evidence="2" id="KW-0378">Hydrolase</keyword>
<name>A0A514CSD4_9CAUD</name>
<evidence type="ECO:0000313" key="4">
    <source>
        <dbReference type="EMBL" id="QDH83385.1"/>
    </source>
</evidence>
<keyword evidence="1" id="KW-0540">Nuclease</keyword>
<dbReference type="SUPFAM" id="SSF47807">
    <property type="entry name" value="5' to 3' exonuclease, C-terminal subdomain"/>
    <property type="match status" value="1"/>
</dbReference>
<keyword evidence="5" id="KW-1185">Reference proteome</keyword>
<dbReference type="Gene3D" id="1.10.150.20">
    <property type="entry name" value="5' to 3' exonuclease, C-terminal subdomain"/>
    <property type="match status" value="1"/>
</dbReference>
<evidence type="ECO:0000256" key="2">
    <source>
        <dbReference type="ARBA" id="ARBA00022801"/>
    </source>
</evidence>
<dbReference type="GeneID" id="56136185"/>
<dbReference type="RefSeq" id="YP_009903909.1">
    <property type="nucleotide sequence ID" value="NC_049849.1"/>
</dbReference>
<dbReference type="InterPro" id="IPR038969">
    <property type="entry name" value="FEN"/>
</dbReference>
<dbReference type="SUPFAM" id="SSF88723">
    <property type="entry name" value="PIN domain-like"/>
    <property type="match status" value="1"/>
</dbReference>
<feature type="domain" description="5'-3' exonuclease" evidence="3">
    <location>
        <begin position="3"/>
        <end position="258"/>
    </location>
</feature>
<dbReference type="PANTHER" id="PTHR42646:SF2">
    <property type="entry name" value="5'-3' EXONUCLEASE FAMILY PROTEIN"/>
    <property type="match status" value="1"/>
</dbReference>
<dbReference type="Pfam" id="PF01367">
    <property type="entry name" value="5_3_exonuc"/>
    <property type="match status" value="1"/>
</dbReference>
<accession>A0A514CSD4</accession>
<evidence type="ECO:0000259" key="3">
    <source>
        <dbReference type="SMART" id="SM00475"/>
    </source>
</evidence>
<keyword evidence="4" id="KW-0269">Exonuclease</keyword>
<organism evidence="4 5">
    <name type="scientific">Achromobacter phage Motura</name>
    <dbReference type="NCBI Taxonomy" id="2591403"/>
    <lineage>
        <taxon>Viruses</taxon>
        <taxon>Duplodnaviria</taxon>
        <taxon>Heunggongvirae</taxon>
        <taxon>Uroviricota</taxon>
        <taxon>Caudoviricetes</taxon>
        <taxon>Moturavirus</taxon>
        <taxon>Moturavirus motura</taxon>
    </lineage>
</organism>
<protein>
    <submittedName>
        <fullName evidence="4">Exonuclease</fullName>
    </submittedName>
</protein>
<dbReference type="SMART" id="SM00475">
    <property type="entry name" value="53EXOc"/>
    <property type="match status" value="1"/>
</dbReference>
<dbReference type="Pfam" id="PF02739">
    <property type="entry name" value="5_3_exonuc_N"/>
    <property type="match status" value="1"/>
</dbReference>
<proteinExistence type="predicted"/>
<dbReference type="InterPro" id="IPR002421">
    <property type="entry name" value="5-3_exonuclease"/>
</dbReference>
<sequence length="288" mass="32631">MADHVMIFDGNWYLHRAYSIAGEASPKEGVARLFLSLIARDALMNRCNKIAVAFDGDNVFRYAIYPEYKANRDKKKKESKKDGKQKSTDGIYTISLPFLQSVLTTLEIPWVQPPKHEADDVLASTAVFYHSQGIQVTLGAKDKDIHQVLRKGIRLYISDAKPEPKLVKHTTPNKKFQVPYRKMPLYQTLVGDAIDNIKGVFGPAKAKALALKYKSLKEIVAGEPDLKKTLIVNMERLKLNKRLVTLIRDQPCEAAKLPKNAHRRIAFSPQSLIDYCQYLYPKQKGLFG</sequence>
<dbReference type="GO" id="GO:0033567">
    <property type="term" value="P:DNA replication, Okazaki fragment processing"/>
    <property type="evidence" value="ECO:0007669"/>
    <property type="project" value="InterPro"/>
</dbReference>
<dbReference type="InterPro" id="IPR029060">
    <property type="entry name" value="PIN-like_dom_sf"/>
</dbReference>
<dbReference type="Gene3D" id="3.40.50.1010">
    <property type="entry name" value="5'-nuclease"/>
    <property type="match status" value="1"/>
</dbReference>
<evidence type="ECO:0000256" key="1">
    <source>
        <dbReference type="ARBA" id="ARBA00022722"/>
    </source>
</evidence>